<dbReference type="GO" id="GO:0016787">
    <property type="term" value="F:hydrolase activity"/>
    <property type="evidence" value="ECO:0007669"/>
    <property type="project" value="UniProtKB-KW"/>
</dbReference>
<evidence type="ECO:0000313" key="3">
    <source>
        <dbReference type="EMBL" id="QDY66638.1"/>
    </source>
</evidence>
<dbReference type="RefSeq" id="WP_146276773.1">
    <property type="nucleotide sequence ID" value="NZ_CP042260.1"/>
</dbReference>
<reference evidence="4" key="2">
    <citation type="journal article" date="2022" name="Pest Manag. Sci.">
        <title>Glutamicibacter halophytocola-mediated host fitness of potato tuber moth on Solanaceae crops.</title>
        <authorList>
            <person name="Wang W."/>
            <person name="Xiao G."/>
            <person name="Du G."/>
            <person name="Chang L."/>
            <person name="Yang Y."/>
            <person name="Ye J."/>
            <person name="Chen B."/>
        </authorList>
    </citation>
    <scope>NUCLEOTIDE SEQUENCE</scope>
    <source>
        <strain evidence="4">S2</strain>
    </source>
</reference>
<dbReference type="AlphaFoldDB" id="A0A5B8IQG6"/>
<dbReference type="PANTHER" id="PTHR48081">
    <property type="entry name" value="AB HYDROLASE SUPERFAMILY PROTEIN C4A8.06C"/>
    <property type="match status" value="1"/>
</dbReference>
<dbReference type="Gene3D" id="3.40.50.1820">
    <property type="entry name" value="alpha/beta hydrolase"/>
    <property type="match status" value="1"/>
</dbReference>
<accession>A0A5B8IQG6</accession>
<dbReference type="PANTHER" id="PTHR48081:SF13">
    <property type="entry name" value="ALPHA_BETA HYDROLASE"/>
    <property type="match status" value="1"/>
</dbReference>
<dbReference type="Pfam" id="PF20434">
    <property type="entry name" value="BD-FAE"/>
    <property type="match status" value="1"/>
</dbReference>
<protein>
    <submittedName>
        <fullName evidence="4">Alpha/beta hydrolase</fullName>
    </submittedName>
</protein>
<dbReference type="EMBL" id="CP102487">
    <property type="protein sequence ID" value="UUX58752.1"/>
    <property type="molecule type" value="Genomic_DNA"/>
</dbReference>
<sequence>MTSHSSSYPVRSESALEYACGNGSTQLLDLHIPLTNAGPVPVVLWLHGGGWFAGDRTLAPDLAAIASRTGIAFASIDYRLSGEAAFPAQLDDVIAAIRHLRTQGAQWGIDGQRIGLWGASAGGHLAALAALEASSTAAGAPADARVSCVVACYPPVDLELIIAQRPAGRSWDQTPEGRLLALDPQSEAGSRKARAANPLNHVSDQAPPFLLCHGTSDSLVPPIHSEMLYQRLKSHSIHAQLYLLEGYRHGFINPPGRLDVELAAVMDDGRLETEVRAVAELRDTSHPEPRATSFGFDAIENFLSTYLAACPPHPPTDQGDVSP</sequence>
<keyword evidence="1 4" id="KW-0378">Hydrolase</keyword>
<evidence type="ECO:0000259" key="2">
    <source>
        <dbReference type="Pfam" id="PF20434"/>
    </source>
</evidence>
<dbReference type="Proteomes" id="UP001060018">
    <property type="component" value="Chromosome"/>
</dbReference>
<dbReference type="SUPFAM" id="SSF53474">
    <property type="entry name" value="alpha/beta-Hydrolases"/>
    <property type="match status" value="1"/>
</dbReference>
<dbReference type="EMBL" id="CP042260">
    <property type="protein sequence ID" value="QDY66638.1"/>
    <property type="molecule type" value="Genomic_DNA"/>
</dbReference>
<dbReference type="InterPro" id="IPR029058">
    <property type="entry name" value="AB_hydrolase_fold"/>
</dbReference>
<name>A0A5B8IQG6_9MICC</name>
<evidence type="ECO:0000313" key="6">
    <source>
        <dbReference type="Proteomes" id="UP001060018"/>
    </source>
</evidence>
<proteinExistence type="predicted"/>
<keyword evidence="5" id="KW-1185">Reference proteome</keyword>
<organism evidence="4 6">
    <name type="scientific">Glutamicibacter halophytocola</name>
    <dbReference type="NCBI Taxonomy" id="1933880"/>
    <lineage>
        <taxon>Bacteria</taxon>
        <taxon>Bacillati</taxon>
        <taxon>Actinomycetota</taxon>
        <taxon>Actinomycetes</taxon>
        <taxon>Micrococcales</taxon>
        <taxon>Micrococcaceae</taxon>
        <taxon>Glutamicibacter</taxon>
    </lineage>
</organism>
<dbReference type="InterPro" id="IPR050300">
    <property type="entry name" value="GDXG_lipolytic_enzyme"/>
</dbReference>
<gene>
    <name evidence="3" type="ORF">FQA45_10055</name>
    <name evidence="4" type="ORF">NUH22_15885</name>
</gene>
<dbReference type="Proteomes" id="UP000320717">
    <property type="component" value="Chromosome"/>
</dbReference>
<evidence type="ECO:0000256" key="1">
    <source>
        <dbReference type="ARBA" id="ARBA00022801"/>
    </source>
</evidence>
<dbReference type="OrthoDB" id="9803828at2"/>
<evidence type="ECO:0000313" key="5">
    <source>
        <dbReference type="Proteomes" id="UP000320717"/>
    </source>
</evidence>
<reference evidence="3 5" key="1">
    <citation type="submission" date="2019-07" db="EMBL/GenBank/DDBJ databases">
        <title>Complete Genome Sequence of drought tolerant Plant Growth-Promoting Rhizobacterium Glutamicibacter halophytocola DR408.</title>
        <authorList>
            <person name="Nishu S.D."/>
            <person name="Lee T.K."/>
        </authorList>
    </citation>
    <scope>NUCLEOTIDE SEQUENCE [LARGE SCALE GENOMIC DNA]</scope>
    <source>
        <strain evidence="3 5">DR408</strain>
    </source>
</reference>
<feature type="domain" description="BD-FAE-like" evidence="2">
    <location>
        <begin position="28"/>
        <end position="232"/>
    </location>
</feature>
<dbReference type="InterPro" id="IPR049492">
    <property type="entry name" value="BD-FAE-like_dom"/>
</dbReference>
<evidence type="ECO:0000313" key="4">
    <source>
        <dbReference type="EMBL" id="UUX58752.1"/>
    </source>
</evidence>